<dbReference type="EMBL" id="CXOK01000076">
    <property type="protein sequence ID" value="CTP90066.1"/>
    <property type="molecule type" value="Genomic_DNA"/>
</dbReference>
<protein>
    <submittedName>
        <fullName evidence="1">Uncharacterized protein</fullName>
    </submittedName>
</protein>
<dbReference type="Proteomes" id="UP000041247">
    <property type="component" value="Unassembled WGS sequence"/>
</dbReference>
<reference evidence="1 2" key="1">
    <citation type="submission" date="2015-07" db="EMBL/GenBank/DDBJ databases">
        <authorList>
            <person name="Noorani M."/>
        </authorList>
    </citation>
    <scope>NUCLEOTIDE SEQUENCE [LARGE SCALE GENOMIC DNA]</scope>
    <source>
        <strain evidence="1">LMG728</strain>
    </source>
</reference>
<gene>
    <name evidence="1" type="ORF">XTPLMG728_2437</name>
</gene>
<organism evidence="1 2">
    <name type="scientific">Xanthomonas graminis pv. poae</name>
    <dbReference type="NCBI Taxonomy" id="227946"/>
    <lineage>
        <taxon>Bacteria</taxon>
        <taxon>Pseudomonadati</taxon>
        <taxon>Pseudomonadota</taxon>
        <taxon>Gammaproteobacteria</taxon>
        <taxon>Lysobacterales</taxon>
        <taxon>Lysobacteraceae</taxon>
        <taxon>Xanthomonas</taxon>
        <taxon>Xanthomonas translucens group</taxon>
        <taxon>Xanthomonas graminis</taxon>
    </lineage>
</organism>
<dbReference type="RefSeq" id="WP_053841293.1">
    <property type="nucleotide sequence ID" value="NZ_CP076250.1"/>
</dbReference>
<sequence>MNANHFADTRDAIIVLGKEFEFASGIRALAADHIFREKGIDDPDELFDACEELIGSVGLFESYDDALNTRPTDFVLGKGCPFLSLNAYIELAQVYRADWVKLALTEYAANYGSTKLRKHAPRNAEEMIDRARERFGDAVLLKVRTDIGKSLQGLSSSFNSALSLRGNPAI</sequence>
<accession>A0A0K2ZWA5</accession>
<evidence type="ECO:0000313" key="1">
    <source>
        <dbReference type="EMBL" id="CTP90066.1"/>
    </source>
</evidence>
<evidence type="ECO:0000313" key="2">
    <source>
        <dbReference type="Proteomes" id="UP000041247"/>
    </source>
</evidence>
<name>A0A0K2ZWA5_9XANT</name>
<proteinExistence type="predicted"/>
<dbReference type="AlphaFoldDB" id="A0A0K2ZWA5"/>